<dbReference type="AlphaFoldDB" id="M6CU90"/>
<sequence length="40" mass="4654">MPEEVFKAEFYKDSSILSLASKFMVSQAAAKYRRDVLKLR</sequence>
<proteinExistence type="predicted"/>
<organism evidence="1 2">
    <name type="scientific">Leptospira alstonii serovar Sichuan str. 79601</name>
    <dbReference type="NCBI Taxonomy" id="1218565"/>
    <lineage>
        <taxon>Bacteria</taxon>
        <taxon>Pseudomonadati</taxon>
        <taxon>Spirochaetota</taxon>
        <taxon>Spirochaetia</taxon>
        <taxon>Leptospirales</taxon>
        <taxon>Leptospiraceae</taxon>
        <taxon>Leptospira</taxon>
    </lineage>
</organism>
<dbReference type="EMBL" id="ANIK01000058">
    <property type="protein sequence ID" value="EMJ94061.1"/>
    <property type="molecule type" value="Genomic_DNA"/>
</dbReference>
<dbReference type="Proteomes" id="UP000011988">
    <property type="component" value="Unassembled WGS sequence"/>
</dbReference>
<evidence type="ECO:0000313" key="2">
    <source>
        <dbReference type="Proteomes" id="UP000011988"/>
    </source>
</evidence>
<evidence type="ECO:0000313" key="1">
    <source>
        <dbReference type="EMBL" id="EMJ94061.1"/>
    </source>
</evidence>
<reference evidence="1 2" key="1">
    <citation type="submission" date="2013-01" db="EMBL/GenBank/DDBJ databases">
        <authorList>
            <person name="Harkins D.M."/>
            <person name="Durkin A.S."/>
            <person name="Brinkac L.M."/>
            <person name="Haft D.H."/>
            <person name="Selengut J.D."/>
            <person name="Sanka R."/>
            <person name="DePew J."/>
            <person name="Purushe J."/>
            <person name="Galloway R.L."/>
            <person name="Vinetz J.M."/>
            <person name="Sutton G.G."/>
            <person name="Nierman W.C."/>
            <person name="Fouts D.E."/>
        </authorList>
    </citation>
    <scope>NUCLEOTIDE SEQUENCE [LARGE SCALE GENOMIC DNA]</scope>
    <source>
        <strain evidence="1 2">79601</strain>
    </source>
</reference>
<name>M6CU90_9LEPT</name>
<comment type="caution">
    <text evidence="1">The sequence shown here is derived from an EMBL/GenBank/DDBJ whole genome shotgun (WGS) entry which is preliminary data.</text>
</comment>
<accession>M6CU90</accession>
<protein>
    <submittedName>
        <fullName evidence="1">Uncharacterized protein</fullName>
    </submittedName>
</protein>
<gene>
    <name evidence="1" type="ORF">LEP1GSC194_2239</name>
</gene>